<dbReference type="SUPFAM" id="SSF56601">
    <property type="entry name" value="beta-lactamase/transpeptidase-like"/>
    <property type="match status" value="1"/>
</dbReference>
<proteinExistence type="predicted"/>
<evidence type="ECO:0000313" key="2">
    <source>
        <dbReference type="EMBL" id="TDQ66289.1"/>
    </source>
</evidence>
<dbReference type="EMBL" id="SNYR01000001">
    <property type="protein sequence ID" value="TDQ66289.1"/>
    <property type="molecule type" value="Genomic_DNA"/>
</dbReference>
<dbReference type="Proteomes" id="UP000295391">
    <property type="component" value="Unassembled WGS sequence"/>
</dbReference>
<evidence type="ECO:0000313" key="3">
    <source>
        <dbReference type="Proteomes" id="UP000295391"/>
    </source>
</evidence>
<protein>
    <submittedName>
        <fullName evidence="2">CubicO group peptidase (Beta-lactamase class C family)</fullName>
    </submittedName>
</protein>
<dbReference type="Gene3D" id="3.40.710.10">
    <property type="entry name" value="DD-peptidase/beta-lactamase superfamily"/>
    <property type="match status" value="1"/>
</dbReference>
<gene>
    <name evidence="2" type="ORF">ATL17_0282</name>
</gene>
<dbReference type="AlphaFoldDB" id="A0A4R6VQJ6"/>
<organism evidence="2 3">
    <name type="scientific">Maritalea mobilis</name>
    <dbReference type="NCBI Taxonomy" id="483324"/>
    <lineage>
        <taxon>Bacteria</taxon>
        <taxon>Pseudomonadati</taxon>
        <taxon>Pseudomonadota</taxon>
        <taxon>Alphaproteobacteria</taxon>
        <taxon>Hyphomicrobiales</taxon>
        <taxon>Devosiaceae</taxon>
        <taxon>Maritalea</taxon>
    </lineage>
</organism>
<comment type="caution">
    <text evidence="2">The sequence shown here is derived from an EMBL/GenBank/DDBJ whole genome shotgun (WGS) entry which is preliminary data.</text>
</comment>
<dbReference type="InterPro" id="IPR050789">
    <property type="entry name" value="Diverse_Enzym_Activities"/>
</dbReference>
<dbReference type="RefSeq" id="WP_166638856.1">
    <property type="nucleotide sequence ID" value="NZ_SNYR01000001.1"/>
</dbReference>
<feature type="domain" description="Beta-lactamase-related" evidence="1">
    <location>
        <begin position="89"/>
        <end position="362"/>
    </location>
</feature>
<dbReference type="Pfam" id="PF00144">
    <property type="entry name" value="Beta-lactamase"/>
    <property type="match status" value="1"/>
</dbReference>
<sequence length="390" mass="43966">MGRLLVGTLVVITAIVFGIWALYLEPKLTLFSPEKRLHHFAHMENVFPSRTIKTGSNQQEWAVALQDVAAAYHFEGAQRDRDEFLTRTNTTSLLVIKDGMIVHEEYRHGYDQNSRATSFSVAKSVVATLMQIARQEGKIDSFDDPVVKYLPAMAESGFAHASLEHVLNMSSGIAFSEIYEDESADSYKIFERLFLQFQPLKSVTASYGSQNVPGTQFEYASINTQLLAQVLMAVYGTSLSDLVETKLWQPLGMSSDAVWNTDIYGTELGFMALNATPRDFARFGLMISQLGRVGSAQIIDAKWIDQIRTAPEPYLQRRQIYDTWGYHHQWWLPDGNTQDFVAIGIWGQMIYIHPEQQLVIVKTGADPDFHDHEVEAIALFRAIGDGLEVE</sequence>
<dbReference type="PANTHER" id="PTHR43283">
    <property type="entry name" value="BETA-LACTAMASE-RELATED"/>
    <property type="match status" value="1"/>
</dbReference>
<dbReference type="InterPro" id="IPR001466">
    <property type="entry name" value="Beta-lactam-related"/>
</dbReference>
<accession>A0A4R6VQJ6</accession>
<evidence type="ECO:0000259" key="1">
    <source>
        <dbReference type="Pfam" id="PF00144"/>
    </source>
</evidence>
<dbReference type="PANTHER" id="PTHR43283:SF14">
    <property type="entry name" value="BLL8153 PROTEIN"/>
    <property type="match status" value="1"/>
</dbReference>
<reference evidence="2 3" key="1">
    <citation type="submission" date="2019-03" db="EMBL/GenBank/DDBJ databases">
        <title>Genomic Encyclopedia of Type Strains, Phase III (KMG-III): the genomes of soil and plant-associated and newly described type strains.</title>
        <authorList>
            <person name="Whitman W."/>
        </authorList>
    </citation>
    <scope>NUCLEOTIDE SEQUENCE [LARGE SCALE GENOMIC DNA]</scope>
    <source>
        <strain evidence="2 3">CGMCC 1.7002</strain>
    </source>
</reference>
<name>A0A4R6VQJ6_9HYPH</name>
<dbReference type="InterPro" id="IPR012338">
    <property type="entry name" value="Beta-lactam/transpept-like"/>
</dbReference>
<keyword evidence="3" id="KW-1185">Reference proteome</keyword>